<dbReference type="EMBL" id="CP012661">
    <property type="protein sequence ID" value="AMY70082.1"/>
    <property type="molecule type" value="Genomic_DNA"/>
</dbReference>
<accession>A0A159Z4G4</accession>
<dbReference type="Gene3D" id="3.90.1490.10">
    <property type="entry name" value="putative n-type atp pyrophosphatase, domain 2"/>
    <property type="match status" value="1"/>
</dbReference>
<name>A0A159Z4G4_9RHOB</name>
<dbReference type="InterPro" id="IPR002761">
    <property type="entry name" value="Diphthami_syn_dom"/>
</dbReference>
<keyword evidence="3" id="KW-1185">Reference proteome</keyword>
<evidence type="ECO:0000313" key="2">
    <source>
        <dbReference type="EMBL" id="AMY70082.1"/>
    </source>
</evidence>
<reference evidence="2 3" key="1">
    <citation type="submission" date="2015-09" db="EMBL/GenBank/DDBJ databases">
        <title>Complete genome sequence of Defluviimonas alba cai42t isolated from an oilfield in Xinjiang.</title>
        <authorList>
            <person name="Geng S."/>
            <person name="Pan X."/>
            <person name="Wu X."/>
        </authorList>
    </citation>
    <scope>NUCLEOTIDE SEQUENCE [LARGE SCALE GENOMIC DNA]</scope>
    <source>
        <strain evidence="3">cai42</strain>
    </source>
</reference>
<proteinExistence type="predicted"/>
<gene>
    <name evidence="2" type="ORF">AKL17_2846</name>
</gene>
<dbReference type="Proteomes" id="UP000076128">
    <property type="component" value="Chromosome"/>
</dbReference>
<dbReference type="Pfam" id="PF01902">
    <property type="entry name" value="Diphthami_syn_2"/>
    <property type="match status" value="1"/>
</dbReference>
<evidence type="ECO:0000313" key="3">
    <source>
        <dbReference type="Proteomes" id="UP000076128"/>
    </source>
</evidence>
<protein>
    <recommendedName>
        <fullName evidence="1">Diphthamide synthase domain-containing protein</fullName>
    </recommendedName>
</protein>
<organism evidence="2 3">
    <name type="scientific">Frigidibacter mobilis</name>
    <dbReference type="NCBI Taxonomy" id="1335048"/>
    <lineage>
        <taxon>Bacteria</taxon>
        <taxon>Pseudomonadati</taxon>
        <taxon>Pseudomonadota</taxon>
        <taxon>Alphaproteobacteria</taxon>
        <taxon>Rhodobacterales</taxon>
        <taxon>Paracoccaceae</taxon>
        <taxon>Frigidibacter</taxon>
    </lineage>
</organism>
<evidence type="ECO:0000259" key="1">
    <source>
        <dbReference type="Pfam" id="PF01902"/>
    </source>
</evidence>
<feature type="domain" description="Diphthamide synthase" evidence="1">
    <location>
        <begin position="2"/>
        <end position="69"/>
    </location>
</feature>
<dbReference type="SUPFAM" id="SSF52402">
    <property type="entry name" value="Adenine nucleotide alpha hydrolases-like"/>
    <property type="match status" value="1"/>
</dbReference>
<dbReference type="KEGG" id="daa:AKL17_2846"/>
<sequence length="83" mass="8578">MIAAGLDARLVAVDPAHLDAGFAGRRFDADLLAALPETVDPCGERGEFHTAVVAGPIFSAPIPVTLGETVLRDGFTHADLIPA</sequence>
<dbReference type="RefSeq" id="WP_250647457.1">
    <property type="nucleotide sequence ID" value="NZ_CP012661.1"/>
</dbReference>
<dbReference type="PATRIC" id="fig|1335048.3.peg.2959"/>
<dbReference type="STRING" id="1335048.AKL17_2846"/>
<dbReference type="AlphaFoldDB" id="A0A159Z4G4"/>